<dbReference type="GeneTree" id="ENSGT00530000063751"/>
<gene>
    <name evidence="15" type="primary">VTN</name>
</gene>
<evidence type="ECO:0000256" key="13">
    <source>
        <dbReference type="SAM" id="MobiDB-lite"/>
    </source>
</evidence>
<comment type="function">
    <text evidence="7">Probable transcription factor involved in the control of specification of mesoderm and endoderm.</text>
</comment>
<dbReference type="InterPro" id="IPR009057">
    <property type="entry name" value="Homeodomain-like_sf"/>
</dbReference>
<keyword evidence="6 11" id="KW-0539">Nucleus</keyword>
<reference evidence="15 16" key="1">
    <citation type="submission" date="2018-11" db="EMBL/GenBank/DDBJ databases">
        <title>Haplotype-resolved cattle genomes.</title>
        <authorList>
            <person name="Low W.Y."/>
            <person name="Tearle R."/>
            <person name="Bickhart D.M."/>
            <person name="Rosen B.D."/>
            <person name="Koren S."/>
            <person name="Rhie A."/>
            <person name="Hiendleder S."/>
            <person name="Phillippy A.M."/>
            <person name="Smith T.P.L."/>
            <person name="Williams J.L."/>
        </authorList>
    </citation>
    <scope>NUCLEOTIDE SEQUENCE [LARGE SCALE GENOMIC DNA]</scope>
</reference>
<feature type="region of interest" description="Disordered" evidence="13">
    <location>
        <begin position="1"/>
        <end position="46"/>
    </location>
</feature>
<evidence type="ECO:0000313" key="15">
    <source>
        <dbReference type="Ensembl" id="ENSBIXP00005035862.1"/>
    </source>
</evidence>
<dbReference type="PANTHER" id="PTHR47777:SF1">
    <property type="entry name" value="HOMEOBOX PROTEIN SEBOX"/>
    <property type="match status" value="1"/>
</dbReference>
<comment type="subcellular location">
    <subcellularLocation>
        <location evidence="1 11 12">Nucleus</location>
    </subcellularLocation>
</comment>
<dbReference type="Pfam" id="PF00046">
    <property type="entry name" value="Homeodomain"/>
    <property type="match status" value="1"/>
</dbReference>
<dbReference type="FunFam" id="1.10.10.60:FF:000312">
    <property type="entry name" value="Mix-type homeobox gene 1"/>
    <property type="match status" value="1"/>
</dbReference>
<feature type="region of interest" description="Disordered" evidence="13">
    <location>
        <begin position="158"/>
        <end position="204"/>
    </location>
</feature>
<proteinExistence type="inferred from homology"/>
<dbReference type="SUPFAM" id="SSF46689">
    <property type="entry name" value="Homeodomain-like"/>
    <property type="match status" value="1"/>
</dbReference>
<keyword evidence="5 11" id="KW-0371">Homeobox</keyword>
<feature type="compositionally biased region" description="Basic residues" evidence="13">
    <location>
        <begin position="18"/>
        <end position="41"/>
    </location>
</feature>
<organism evidence="15 16">
    <name type="scientific">Bos indicus x Bos taurus</name>
    <name type="common">Hybrid cattle</name>
    <dbReference type="NCBI Taxonomy" id="30522"/>
    <lineage>
        <taxon>Eukaryota</taxon>
        <taxon>Metazoa</taxon>
        <taxon>Chordata</taxon>
        <taxon>Craniata</taxon>
        <taxon>Vertebrata</taxon>
        <taxon>Euteleostomi</taxon>
        <taxon>Mammalia</taxon>
        <taxon>Eutheria</taxon>
        <taxon>Laurasiatheria</taxon>
        <taxon>Artiodactyla</taxon>
        <taxon>Ruminantia</taxon>
        <taxon>Pecora</taxon>
        <taxon>Bovidae</taxon>
        <taxon>Bovinae</taxon>
        <taxon>Bos</taxon>
    </lineage>
</organism>
<evidence type="ECO:0000256" key="12">
    <source>
        <dbReference type="RuleBase" id="RU000682"/>
    </source>
</evidence>
<name>A0A4W2I100_BOBOX</name>
<feature type="compositionally biased region" description="Polar residues" evidence="13">
    <location>
        <begin position="176"/>
        <end position="186"/>
    </location>
</feature>
<accession>A0A4W2I100</accession>
<evidence type="ECO:0000256" key="8">
    <source>
        <dbReference type="ARBA" id="ARBA00073661"/>
    </source>
</evidence>
<dbReference type="AlphaFoldDB" id="A0A4W2I100"/>
<dbReference type="CDD" id="cd00086">
    <property type="entry name" value="homeodomain"/>
    <property type="match status" value="1"/>
</dbReference>
<evidence type="ECO:0000256" key="5">
    <source>
        <dbReference type="ARBA" id="ARBA00023155"/>
    </source>
</evidence>
<feature type="compositionally biased region" description="Low complexity" evidence="13">
    <location>
        <begin position="1"/>
        <end position="15"/>
    </location>
</feature>
<evidence type="ECO:0000256" key="3">
    <source>
        <dbReference type="ARBA" id="ARBA00022473"/>
    </source>
</evidence>
<evidence type="ECO:0000256" key="9">
    <source>
        <dbReference type="ARBA" id="ARBA00076106"/>
    </source>
</evidence>
<dbReference type="GO" id="GO:0005634">
    <property type="term" value="C:nucleus"/>
    <property type="evidence" value="ECO:0007669"/>
    <property type="project" value="UniProtKB-SubCell"/>
</dbReference>
<evidence type="ECO:0000313" key="16">
    <source>
        <dbReference type="Proteomes" id="UP000429181"/>
    </source>
</evidence>
<dbReference type="Gene3D" id="1.10.10.60">
    <property type="entry name" value="Homeodomain-like"/>
    <property type="match status" value="1"/>
</dbReference>
<dbReference type="PROSITE" id="PS50071">
    <property type="entry name" value="HOMEOBOX_2"/>
    <property type="match status" value="1"/>
</dbReference>
<keyword evidence="4 11" id="KW-0238">DNA-binding</keyword>
<reference evidence="15" key="2">
    <citation type="submission" date="2025-08" db="UniProtKB">
        <authorList>
            <consortium name="Ensembl"/>
        </authorList>
    </citation>
    <scope>IDENTIFICATION</scope>
</reference>
<evidence type="ECO:0000256" key="11">
    <source>
        <dbReference type="PROSITE-ProRule" id="PRU00108"/>
    </source>
</evidence>
<evidence type="ECO:0000256" key="4">
    <source>
        <dbReference type="ARBA" id="ARBA00023125"/>
    </source>
</evidence>
<dbReference type="InterPro" id="IPR001356">
    <property type="entry name" value="HD"/>
</dbReference>
<protein>
    <recommendedName>
        <fullName evidence="8">Homeobox protein SEBOX</fullName>
    </recommendedName>
    <alternativeName>
        <fullName evidence="9">Homeobox OG-9</fullName>
    </alternativeName>
    <alternativeName>
        <fullName evidence="10">Skin-, embryo-, brain- and oocyte-specific homeobox</fullName>
    </alternativeName>
</protein>
<dbReference type="GO" id="GO:0003677">
    <property type="term" value="F:DNA binding"/>
    <property type="evidence" value="ECO:0007669"/>
    <property type="project" value="UniProtKB-UniRule"/>
</dbReference>
<feature type="domain" description="Homeobox" evidence="14">
    <location>
        <begin position="101"/>
        <end position="161"/>
    </location>
</feature>
<dbReference type="Proteomes" id="UP000429181">
    <property type="component" value="Chromosome 19"/>
</dbReference>
<dbReference type="InterPro" id="IPR042223">
    <property type="entry name" value="SEBOX"/>
</dbReference>
<evidence type="ECO:0000259" key="14">
    <source>
        <dbReference type="PROSITE" id="PS50071"/>
    </source>
</evidence>
<keyword evidence="3" id="KW-0217">Developmental protein</keyword>
<evidence type="ECO:0000256" key="6">
    <source>
        <dbReference type="ARBA" id="ARBA00023242"/>
    </source>
</evidence>
<evidence type="ECO:0000256" key="2">
    <source>
        <dbReference type="ARBA" id="ARBA00005733"/>
    </source>
</evidence>
<feature type="DNA-binding region" description="Homeobox" evidence="11">
    <location>
        <begin position="103"/>
        <end position="162"/>
    </location>
</feature>
<dbReference type="Ensembl" id="ENSBIXT00005022656.1">
    <property type="protein sequence ID" value="ENSBIXP00005035862.1"/>
    <property type="gene ID" value="ENSBIXG00005017177.1"/>
</dbReference>
<evidence type="ECO:0000256" key="1">
    <source>
        <dbReference type="ARBA" id="ARBA00004123"/>
    </source>
</evidence>
<comment type="similarity">
    <text evidence="2">Belongs to the paired homeobox family.</text>
</comment>
<sequence>MVVLDSPSSSAPSFPRAKMTKSARRHRKRYRSLRSRGRGRGRNQNPYRRSRSAFLSWLSSEELGLGANNYDSFEMDWLVPATCEPIQSVYFFSEGHASGLGPHRRKRTTFSRGQLLELERVFAARPYPDIGTREHLARVTSLPEAKIQVWFQNRRAKRIKNRKPGSLSPRPEPPQRSCSLPDTIQRSPEPWTLGQPPPSNSTAQCASVCRHASCPAPGLGPGQGWVGAKAAAPWAPAGSSGPHLSSERAAPQTSLGILSDLIYASAIVTNLDHS</sequence>
<dbReference type="SMART" id="SM00389">
    <property type="entry name" value="HOX"/>
    <property type="match status" value="1"/>
</dbReference>
<evidence type="ECO:0000256" key="7">
    <source>
        <dbReference type="ARBA" id="ARBA00054519"/>
    </source>
</evidence>
<dbReference type="PANTHER" id="PTHR47777">
    <property type="entry name" value="HOMEOBOX PROTEIN SEBOX"/>
    <property type="match status" value="1"/>
</dbReference>
<evidence type="ECO:0000256" key="10">
    <source>
        <dbReference type="ARBA" id="ARBA00081424"/>
    </source>
</evidence>